<protein>
    <submittedName>
        <fullName evidence="1">Uncharacterized protein</fullName>
    </submittedName>
</protein>
<dbReference type="EnsemblPlants" id="AVESA.00010b.r2.6DG1177150.1">
    <property type="protein sequence ID" value="AVESA.00010b.r2.6DG1177150.1.CDS.1"/>
    <property type="gene ID" value="AVESA.00010b.r2.6DG1177150"/>
</dbReference>
<proteinExistence type="predicted"/>
<reference evidence="1" key="2">
    <citation type="submission" date="2025-09" db="UniProtKB">
        <authorList>
            <consortium name="EnsemblPlants"/>
        </authorList>
    </citation>
    <scope>IDENTIFICATION</scope>
</reference>
<evidence type="ECO:0000313" key="2">
    <source>
        <dbReference type="Proteomes" id="UP001732700"/>
    </source>
</evidence>
<dbReference type="Proteomes" id="UP001732700">
    <property type="component" value="Chromosome 6D"/>
</dbReference>
<keyword evidence="2" id="KW-1185">Reference proteome</keyword>
<organism evidence="1 2">
    <name type="scientific">Avena sativa</name>
    <name type="common">Oat</name>
    <dbReference type="NCBI Taxonomy" id="4498"/>
    <lineage>
        <taxon>Eukaryota</taxon>
        <taxon>Viridiplantae</taxon>
        <taxon>Streptophyta</taxon>
        <taxon>Embryophyta</taxon>
        <taxon>Tracheophyta</taxon>
        <taxon>Spermatophyta</taxon>
        <taxon>Magnoliopsida</taxon>
        <taxon>Liliopsida</taxon>
        <taxon>Poales</taxon>
        <taxon>Poaceae</taxon>
        <taxon>BOP clade</taxon>
        <taxon>Pooideae</taxon>
        <taxon>Poodae</taxon>
        <taxon>Poeae</taxon>
        <taxon>Poeae Chloroplast Group 1 (Aveneae type)</taxon>
        <taxon>Aveninae</taxon>
        <taxon>Avena</taxon>
    </lineage>
</organism>
<evidence type="ECO:0000313" key="1">
    <source>
        <dbReference type="EnsemblPlants" id="AVESA.00010b.r2.6DG1177150.1.CDS.1"/>
    </source>
</evidence>
<sequence>MVVSMWHIWDARNRFREGEPMMHPRSVAEKVLAYIQMIVTHLYNPPTSHRREISSSMLKWSPPPTGMVLVNVDAAIFSVSRRMGVGVVIRDHNGVCLTACSEYQEEVTSPEIAEALALRRAITLAKDEGFTNIIINSDCLSVVNRVNAVEDDRSLCGPVIHDVRKLMASFTSCSINHVVRGLNVAAHTIAKLSVSLGCVVWQGVSPDCIREILCNDIMIM</sequence>
<name>A0ACD5ZND6_AVESA</name>
<reference evidence="1" key="1">
    <citation type="submission" date="2021-05" db="EMBL/GenBank/DDBJ databases">
        <authorList>
            <person name="Scholz U."/>
            <person name="Mascher M."/>
            <person name="Fiebig A."/>
        </authorList>
    </citation>
    <scope>NUCLEOTIDE SEQUENCE [LARGE SCALE GENOMIC DNA]</scope>
</reference>
<accession>A0ACD5ZND6</accession>